<comment type="caution">
    <text evidence="2">The sequence shown here is derived from an EMBL/GenBank/DDBJ whole genome shotgun (WGS) entry which is preliminary data.</text>
</comment>
<feature type="chain" id="PRO_5021254992" evidence="1">
    <location>
        <begin position="25"/>
        <end position="165"/>
    </location>
</feature>
<dbReference type="InterPro" id="IPR036374">
    <property type="entry name" value="OxRdtase_Mopterin-bd_sf"/>
</dbReference>
<evidence type="ECO:0000313" key="2">
    <source>
        <dbReference type="EMBL" id="TFF25151.1"/>
    </source>
</evidence>
<feature type="signal peptide" evidence="1">
    <location>
        <begin position="1"/>
        <end position="24"/>
    </location>
</feature>
<keyword evidence="1" id="KW-0732">Signal</keyword>
<reference evidence="2 3" key="1">
    <citation type="submission" date="2019-03" db="EMBL/GenBank/DDBJ databases">
        <title>Jiella endophytica sp. nov., a novel endophytic bacterium isolated from root of Ficus microcarpa Linn. f.</title>
        <authorList>
            <person name="Tuo L."/>
        </authorList>
    </citation>
    <scope>NUCLEOTIDE SEQUENCE [LARGE SCALE GENOMIC DNA]</scope>
    <source>
        <strain evidence="2 3">CBS5Q-3</strain>
    </source>
</reference>
<dbReference type="Proteomes" id="UP000298179">
    <property type="component" value="Unassembled WGS sequence"/>
</dbReference>
<dbReference type="SUPFAM" id="SSF56524">
    <property type="entry name" value="Oxidoreductase molybdopterin-binding domain"/>
    <property type="match status" value="1"/>
</dbReference>
<dbReference type="AlphaFoldDB" id="A0A4Y8RPB1"/>
<evidence type="ECO:0000256" key="1">
    <source>
        <dbReference type="SAM" id="SignalP"/>
    </source>
</evidence>
<protein>
    <submittedName>
        <fullName evidence="2">Oxidoreductase</fullName>
    </submittedName>
</protein>
<proteinExistence type="predicted"/>
<gene>
    <name evidence="2" type="ORF">E3C22_07150</name>
</gene>
<sequence length="165" mass="17953">MAISRRTFISGCALTFLSANVGHAAVDLDDPALPVLKVMRGGAPLASFSRMDLAAMPQTAFETKTPWNDGPTSYEGPLLADFLAHVGANATQLRLLALNDYLVLADVALLVDGGAILAIKEDGDFLPTARKGPVFMMFPFDSDRRLHSQQFYSRAVWQLIEIDLQ</sequence>
<name>A0A4Y8RPB1_9HYPH</name>
<dbReference type="EMBL" id="SOZD01000002">
    <property type="protein sequence ID" value="TFF25151.1"/>
    <property type="molecule type" value="Genomic_DNA"/>
</dbReference>
<keyword evidence="3" id="KW-1185">Reference proteome</keyword>
<accession>A0A4Y8RPB1</accession>
<dbReference type="OrthoDB" id="9798763at2"/>
<dbReference type="RefSeq" id="WP_134761321.1">
    <property type="nucleotide sequence ID" value="NZ_SOZD01000002.1"/>
</dbReference>
<evidence type="ECO:0000313" key="3">
    <source>
        <dbReference type="Proteomes" id="UP000298179"/>
    </source>
</evidence>
<organism evidence="2 3">
    <name type="scientific">Jiella endophytica</name>
    <dbReference type="NCBI Taxonomy" id="2558362"/>
    <lineage>
        <taxon>Bacteria</taxon>
        <taxon>Pseudomonadati</taxon>
        <taxon>Pseudomonadota</taxon>
        <taxon>Alphaproteobacteria</taxon>
        <taxon>Hyphomicrobiales</taxon>
        <taxon>Aurantimonadaceae</taxon>
        <taxon>Jiella</taxon>
    </lineage>
</organism>